<reference evidence="1" key="1">
    <citation type="submission" date="2018-05" db="EMBL/GenBank/DDBJ databases">
        <authorList>
            <person name="Lanie J.A."/>
            <person name="Ng W.-L."/>
            <person name="Kazmierczak K.M."/>
            <person name="Andrzejewski T.M."/>
            <person name="Davidsen T.M."/>
            <person name="Wayne K.J."/>
            <person name="Tettelin H."/>
            <person name="Glass J.I."/>
            <person name="Rusch D."/>
            <person name="Podicherti R."/>
            <person name="Tsui H.-C.T."/>
            <person name="Winkler M.E."/>
        </authorList>
    </citation>
    <scope>NUCLEOTIDE SEQUENCE</scope>
</reference>
<proteinExistence type="predicted"/>
<dbReference type="EMBL" id="UINC01000939">
    <property type="protein sequence ID" value="SUZ64632.1"/>
    <property type="molecule type" value="Genomic_DNA"/>
</dbReference>
<sequence>MQKPLIKATQATTFLGKSWDLDLLNGYRQWVVTGYCFKTGKSTTARQGIKRI</sequence>
<protein>
    <submittedName>
        <fullName evidence="1">Uncharacterized protein</fullName>
    </submittedName>
</protein>
<gene>
    <name evidence="1" type="ORF">METZ01_LOCUS17486</name>
</gene>
<accession>A0A381PCB8</accession>
<evidence type="ECO:0000313" key="1">
    <source>
        <dbReference type="EMBL" id="SUZ64632.1"/>
    </source>
</evidence>
<name>A0A381PCB8_9ZZZZ</name>
<dbReference type="AlphaFoldDB" id="A0A381PCB8"/>
<organism evidence="1">
    <name type="scientific">marine metagenome</name>
    <dbReference type="NCBI Taxonomy" id="408172"/>
    <lineage>
        <taxon>unclassified sequences</taxon>
        <taxon>metagenomes</taxon>
        <taxon>ecological metagenomes</taxon>
    </lineage>
</organism>